<dbReference type="Gene3D" id="3.40.50.720">
    <property type="entry name" value="NAD(P)-binding Rossmann-like Domain"/>
    <property type="match status" value="1"/>
</dbReference>
<dbReference type="Pfam" id="PF00106">
    <property type="entry name" value="adh_short"/>
    <property type="match status" value="1"/>
</dbReference>
<dbReference type="Proteomes" id="UP000474957">
    <property type="component" value="Unassembled WGS sequence"/>
</dbReference>
<evidence type="ECO:0000313" key="4">
    <source>
        <dbReference type="Proteomes" id="UP000474957"/>
    </source>
</evidence>
<evidence type="ECO:0000256" key="1">
    <source>
        <dbReference type="ARBA" id="ARBA00006484"/>
    </source>
</evidence>
<name>A0A6L5YXZ8_9RHOB</name>
<gene>
    <name evidence="3" type="ORF">GE300_06090</name>
</gene>
<dbReference type="GO" id="GO:0016020">
    <property type="term" value="C:membrane"/>
    <property type="evidence" value="ECO:0007669"/>
    <property type="project" value="TreeGrafter"/>
</dbReference>
<comment type="caution">
    <text evidence="3">The sequence shown here is derived from an EMBL/GenBank/DDBJ whole genome shotgun (WGS) entry which is preliminary data.</text>
</comment>
<dbReference type="PANTHER" id="PTHR44196:SF1">
    <property type="entry name" value="DEHYDROGENASE_REDUCTASE SDR FAMILY MEMBER 7B"/>
    <property type="match status" value="1"/>
</dbReference>
<dbReference type="GO" id="GO:0016491">
    <property type="term" value="F:oxidoreductase activity"/>
    <property type="evidence" value="ECO:0007669"/>
    <property type="project" value="UniProtKB-KW"/>
</dbReference>
<accession>A0A6L5YXZ8</accession>
<reference evidence="3 4" key="1">
    <citation type="submission" date="2019-10" db="EMBL/GenBank/DDBJ databases">
        <title>Cognatihalovulum marinum gen. nov. sp. nov., a new member of the family Rhodobacteraceae isolated from deep seawater of the Northwest Indian Ocean.</title>
        <authorList>
            <person name="Ruan C."/>
            <person name="Wang J."/>
            <person name="Zheng X."/>
            <person name="Song L."/>
            <person name="Zhu Y."/>
            <person name="Huang Y."/>
            <person name="Lu Z."/>
            <person name="Du W."/>
            <person name="Huang L."/>
            <person name="Dai X."/>
        </authorList>
    </citation>
    <scope>NUCLEOTIDE SEQUENCE [LARGE SCALE GENOMIC DNA]</scope>
    <source>
        <strain evidence="3 4">2CG4</strain>
    </source>
</reference>
<keyword evidence="2" id="KW-0560">Oxidoreductase</keyword>
<dbReference type="InterPro" id="IPR002347">
    <property type="entry name" value="SDR_fam"/>
</dbReference>
<dbReference type="SUPFAM" id="SSF51735">
    <property type="entry name" value="NAD(P)-binding Rossmann-fold domains"/>
    <property type="match status" value="1"/>
</dbReference>
<dbReference type="AlphaFoldDB" id="A0A6L5YXZ8"/>
<proteinExistence type="inferred from homology"/>
<dbReference type="PRINTS" id="PR00081">
    <property type="entry name" value="GDHRDH"/>
</dbReference>
<evidence type="ECO:0000256" key="2">
    <source>
        <dbReference type="ARBA" id="ARBA00023002"/>
    </source>
</evidence>
<organism evidence="3 4">
    <name type="scientific">Halovulum marinum</name>
    <dbReference type="NCBI Taxonomy" id="2662447"/>
    <lineage>
        <taxon>Bacteria</taxon>
        <taxon>Pseudomonadati</taxon>
        <taxon>Pseudomonadota</taxon>
        <taxon>Alphaproteobacteria</taxon>
        <taxon>Rhodobacterales</taxon>
        <taxon>Paracoccaceae</taxon>
        <taxon>Halovulum</taxon>
    </lineage>
</organism>
<dbReference type="EMBL" id="WIND01000003">
    <property type="protein sequence ID" value="MSU89191.1"/>
    <property type="molecule type" value="Genomic_DNA"/>
</dbReference>
<comment type="similarity">
    <text evidence="1">Belongs to the short-chain dehydrogenases/reductases (SDR) family.</text>
</comment>
<protein>
    <submittedName>
        <fullName evidence="3">SDR family NAD(P)-dependent oxidoreductase</fullName>
    </submittedName>
</protein>
<sequence length="227" mass="23713">MTTKTLLLTGASSGIGAATARAAVEAGWAVGLFARSADKLQTLADELGDAALPLPGDVADPEAQAGAVAALVARFGRLDAAFANAGIGAGAPGTEGGDLDSWRQMLDVNLWGALVTARTTLPELRKTRGHFLVTGSRAGRSVIKGSVYGATKWFIHGWAANLLEEMREWGGRCTVVAPGMVDTEFFDEKKPKALRPEDVARGVVWALQQPASVNVGEVYLMPNPEAG</sequence>
<dbReference type="RefSeq" id="WP_154445678.1">
    <property type="nucleotide sequence ID" value="NZ_WIND01000003.1"/>
</dbReference>
<dbReference type="PANTHER" id="PTHR44196">
    <property type="entry name" value="DEHYDROGENASE/REDUCTASE SDR FAMILY MEMBER 7B"/>
    <property type="match status" value="1"/>
</dbReference>
<keyword evidence="4" id="KW-1185">Reference proteome</keyword>
<dbReference type="InterPro" id="IPR036291">
    <property type="entry name" value="NAD(P)-bd_dom_sf"/>
</dbReference>
<evidence type="ECO:0000313" key="3">
    <source>
        <dbReference type="EMBL" id="MSU89191.1"/>
    </source>
</evidence>